<comment type="caution">
    <text evidence="1">The sequence shown here is derived from an EMBL/GenBank/DDBJ whole genome shotgun (WGS) entry which is preliminary data.</text>
</comment>
<evidence type="ECO:0000313" key="1">
    <source>
        <dbReference type="EMBL" id="GAA4890375.1"/>
    </source>
</evidence>
<protein>
    <submittedName>
        <fullName evidence="1">Uncharacterized protein</fullName>
    </submittedName>
</protein>
<gene>
    <name evidence="1" type="ORF">GCM10023333_24550</name>
</gene>
<reference evidence="2" key="1">
    <citation type="journal article" date="2019" name="Int. J. Syst. Evol. Microbiol.">
        <title>The Global Catalogue of Microorganisms (GCM) 10K type strain sequencing project: providing services to taxonomists for standard genome sequencing and annotation.</title>
        <authorList>
            <consortium name="The Broad Institute Genomics Platform"/>
            <consortium name="The Broad Institute Genome Sequencing Center for Infectious Disease"/>
            <person name="Wu L."/>
            <person name="Ma J."/>
        </authorList>
    </citation>
    <scope>NUCLEOTIDE SEQUENCE [LARGE SCALE GENOMIC DNA]</scope>
    <source>
        <strain evidence="2">JCM 18401</strain>
    </source>
</reference>
<dbReference type="EMBL" id="BAABJZ010000082">
    <property type="protein sequence ID" value="GAA4890375.1"/>
    <property type="molecule type" value="Genomic_DNA"/>
</dbReference>
<keyword evidence="2" id="KW-1185">Reference proteome</keyword>
<proteinExistence type="predicted"/>
<dbReference type="Proteomes" id="UP001499988">
    <property type="component" value="Unassembled WGS sequence"/>
</dbReference>
<sequence>MSTTLWGAYWKVDQTIVSGEIVEAEQVRKESTNESAKESTRTGIKNQLFGFGGL</sequence>
<evidence type="ECO:0000313" key="2">
    <source>
        <dbReference type="Proteomes" id="UP001499988"/>
    </source>
</evidence>
<organism evidence="1 2">
    <name type="scientific">Ferrimonas pelagia</name>
    <dbReference type="NCBI Taxonomy" id="1177826"/>
    <lineage>
        <taxon>Bacteria</taxon>
        <taxon>Pseudomonadati</taxon>
        <taxon>Pseudomonadota</taxon>
        <taxon>Gammaproteobacteria</taxon>
        <taxon>Alteromonadales</taxon>
        <taxon>Ferrimonadaceae</taxon>
        <taxon>Ferrimonas</taxon>
    </lineage>
</organism>
<accession>A0ABP9F0R5</accession>
<dbReference type="RefSeq" id="WP_345335695.1">
    <property type="nucleotide sequence ID" value="NZ_BAABJZ010000082.1"/>
</dbReference>
<name>A0ABP9F0R5_9GAMM</name>